<reference evidence="1" key="1">
    <citation type="submission" date="2020-04" db="EMBL/GenBank/DDBJ databases">
        <authorList>
            <person name="Alioto T."/>
            <person name="Alioto T."/>
            <person name="Gomez Garrido J."/>
        </authorList>
    </citation>
    <scope>NUCLEOTIDE SEQUENCE</scope>
    <source>
        <strain evidence="1">A484AB</strain>
    </source>
</reference>
<accession>A0A6S7G7I4</accession>
<dbReference type="OrthoDB" id="10020599at2759"/>
<dbReference type="EMBL" id="CACRXK020001251">
    <property type="protein sequence ID" value="CAB3987918.1"/>
    <property type="molecule type" value="Genomic_DNA"/>
</dbReference>
<dbReference type="AlphaFoldDB" id="A0A6S7G7I4"/>
<evidence type="ECO:0000313" key="2">
    <source>
        <dbReference type="Proteomes" id="UP001152795"/>
    </source>
</evidence>
<keyword evidence="2" id="KW-1185">Reference proteome</keyword>
<dbReference type="Proteomes" id="UP001152795">
    <property type="component" value="Unassembled WGS sequence"/>
</dbReference>
<sequence length="91" mass="10957">KVFPKLWKEFYLAPIPKVEPCTNLEEIRPVALTSTISKIQESYVVDWMYDDMESTICKEQYNMVVYHARQQSLRSFTFYTNGIKHWTYHNE</sequence>
<feature type="non-terminal residue" evidence="1">
    <location>
        <position position="1"/>
    </location>
</feature>
<organism evidence="1 2">
    <name type="scientific">Paramuricea clavata</name>
    <name type="common">Red gorgonian</name>
    <name type="synonym">Violescent sea-whip</name>
    <dbReference type="NCBI Taxonomy" id="317549"/>
    <lineage>
        <taxon>Eukaryota</taxon>
        <taxon>Metazoa</taxon>
        <taxon>Cnidaria</taxon>
        <taxon>Anthozoa</taxon>
        <taxon>Octocorallia</taxon>
        <taxon>Malacalcyonacea</taxon>
        <taxon>Plexauridae</taxon>
        <taxon>Paramuricea</taxon>
    </lineage>
</organism>
<comment type="caution">
    <text evidence="1">The sequence shown here is derived from an EMBL/GenBank/DDBJ whole genome shotgun (WGS) entry which is preliminary data.</text>
</comment>
<evidence type="ECO:0000313" key="1">
    <source>
        <dbReference type="EMBL" id="CAB3987918.1"/>
    </source>
</evidence>
<name>A0A6S7G7I4_PARCT</name>
<proteinExistence type="predicted"/>
<protein>
    <submittedName>
        <fullName evidence="1">Uncharacterized protein</fullName>
    </submittedName>
</protein>
<gene>
    <name evidence="1" type="ORF">PACLA_8A027695</name>
</gene>